<keyword evidence="5" id="KW-1185">Reference proteome</keyword>
<keyword evidence="2" id="KW-1133">Transmembrane helix</keyword>
<protein>
    <submittedName>
        <fullName evidence="4">Uncharacterized protein</fullName>
    </submittedName>
</protein>
<reference evidence="4" key="2">
    <citation type="submission" date="2022-06" db="UniProtKB">
        <authorList>
            <consortium name="EnsemblMetazoa"/>
        </authorList>
    </citation>
    <scope>IDENTIFICATION</scope>
    <source>
        <strain evidence="4">PS312</strain>
    </source>
</reference>
<dbReference type="Proteomes" id="UP000005239">
    <property type="component" value="Unassembled WGS sequence"/>
</dbReference>
<evidence type="ECO:0000256" key="1">
    <source>
        <dbReference type="SAM" id="MobiDB-lite"/>
    </source>
</evidence>
<evidence type="ECO:0000256" key="2">
    <source>
        <dbReference type="SAM" id="Phobius"/>
    </source>
</evidence>
<dbReference type="EnsemblMetazoa" id="PPA01845.1">
    <property type="protein sequence ID" value="PPA01845.1"/>
    <property type="gene ID" value="WBGene00091399"/>
</dbReference>
<feature type="region of interest" description="Disordered" evidence="1">
    <location>
        <begin position="275"/>
        <end position="303"/>
    </location>
</feature>
<keyword evidence="3" id="KW-0732">Signal</keyword>
<reference evidence="5" key="1">
    <citation type="journal article" date="2008" name="Nat. Genet.">
        <title>The Pristionchus pacificus genome provides a unique perspective on nematode lifestyle and parasitism.</title>
        <authorList>
            <person name="Dieterich C."/>
            <person name="Clifton S.W."/>
            <person name="Schuster L.N."/>
            <person name="Chinwalla A."/>
            <person name="Delehaunty K."/>
            <person name="Dinkelacker I."/>
            <person name="Fulton L."/>
            <person name="Fulton R."/>
            <person name="Godfrey J."/>
            <person name="Minx P."/>
            <person name="Mitreva M."/>
            <person name="Roeseler W."/>
            <person name="Tian H."/>
            <person name="Witte H."/>
            <person name="Yang S.P."/>
            <person name="Wilson R.K."/>
            <person name="Sommer R.J."/>
        </authorList>
    </citation>
    <scope>NUCLEOTIDE SEQUENCE [LARGE SCALE GENOMIC DNA]</scope>
    <source>
        <strain evidence="5">PS312</strain>
    </source>
</reference>
<feature type="signal peptide" evidence="3">
    <location>
        <begin position="1"/>
        <end position="18"/>
    </location>
</feature>
<accession>A0A8R1U3A6</accession>
<feature type="region of interest" description="Disordered" evidence="1">
    <location>
        <begin position="352"/>
        <end position="408"/>
    </location>
</feature>
<feature type="chain" id="PRO_5043534262" evidence="3">
    <location>
        <begin position="19"/>
        <end position="408"/>
    </location>
</feature>
<accession>A0A2A6CA91</accession>
<dbReference type="AlphaFoldDB" id="A0A2A6CA91"/>
<evidence type="ECO:0000256" key="3">
    <source>
        <dbReference type="SAM" id="SignalP"/>
    </source>
</evidence>
<evidence type="ECO:0000313" key="5">
    <source>
        <dbReference type="Proteomes" id="UP000005239"/>
    </source>
</evidence>
<organism evidence="4 5">
    <name type="scientific">Pristionchus pacificus</name>
    <name type="common">Parasitic nematode worm</name>
    <dbReference type="NCBI Taxonomy" id="54126"/>
    <lineage>
        <taxon>Eukaryota</taxon>
        <taxon>Metazoa</taxon>
        <taxon>Ecdysozoa</taxon>
        <taxon>Nematoda</taxon>
        <taxon>Chromadorea</taxon>
        <taxon>Rhabditida</taxon>
        <taxon>Rhabditina</taxon>
        <taxon>Diplogasteromorpha</taxon>
        <taxon>Diplogasteroidea</taxon>
        <taxon>Neodiplogasteridae</taxon>
        <taxon>Pristionchus</taxon>
    </lineage>
</organism>
<feature type="compositionally biased region" description="Low complexity" evidence="1">
    <location>
        <begin position="275"/>
        <end position="291"/>
    </location>
</feature>
<name>A0A2A6CA91_PRIPA</name>
<keyword evidence="2" id="KW-0472">Membrane</keyword>
<feature type="compositionally biased region" description="Low complexity" evidence="1">
    <location>
        <begin position="357"/>
        <end position="383"/>
    </location>
</feature>
<feature type="transmembrane region" description="Helical" evidence="2">
    <location>
        <begin position="196"/>
        <end position="219"/>
    </location>
</feature>
<keyword evidence="2" id="KW-0812">Transmembrane</keyword>
<proteinExistence type="predicted"/>
<gene>
    <name evidence="4" type="primary">WBGene00091399</name>
</gene>
<sequence>MFLLFLFLFLIHHSTIDSTSISSLPSIDLFLGRCTSSDLQAFLLENELNRVCSVAAIISIRPTTKREWRIVVKITELMMTNRLSLYFGSNLALRFLNKGKVERTLEGKTRVIDVDETAQTSTGPEIYNFSLTYSKDLFEIIAVDANLTYNLRGNETVQIRKFWDKLKLFNIHNASDINNAIASTETQESSGLSTGAIVGITIGALVAFALLCLAARYYFNRRNRLDVTVTHFERADTEKKGMTPPSTPAGGGYIPNKMSRAQNEITGTEITGFTSTASNTGSNASNATNGTNGPGRTGFEGQNILGKGHVSSLSLFIYHLVSRSKQSSEMISLLLVSSLPVATLIALGCGGKKKEPPTGGAAPASGAAPPGAPPAGGAAPAGGEKTGGENKTALDGMSQTGATGGTQA</sequence>
<feature type="region of interest" description="Disordered" evidence="1">
    <location>
        <begin position="236"/>
        <end position="255"/>
    </location>
</feature>
<evidence type="ECO:0000313" key="4">
    <source>
        <dbReference type="EnsemblMetazoa" id="PPA01845.1"/>
    </source>
</evidence>